<dbReference type="CDD" id="cd04301">
    <property type="entry name" value="NAT_SF"/>
    <property type="match status" value="1"/>
</dbReference>
<dbReference type="InterPro" id="IPR000182">
    <property type="entry name" value="GNAT_dom"/>
</dbReference>
<evidence type="ECO:0000313" key="3">
    <source>
        <dbReference type="Proteomes" id="UP000837932"/>
    </source>
</evidence>
<reference evidence="2" key="1">
    <citation type="submission" date="2021-12" db="EMBL/GenBank/DDBJ databases">
        <authorList>
            <person name="Rodrigo-Torres L."/>
            <person name="Arahal R. D."/>
            <person name="Lucena T."/>
        </authorList>
    </citation>
    <scope>NUCLEOTIDE SEQUENCE</scope>
    <source>
        <strain evidence="2">CECT 8858</strain>
    </source>
</reference>
<dbReference type="InterPro" id="IPR016181">
    <property type="entry name" value="Acyl_CoA_acyltransferase"/>
</dbReference>
<comment type="caution">
    <text evidence="2">The sequence shown here is derived from an EMBL/GenBank/DDBJ whole genome shotgun (WGS) entry which is preliminary data.</text>
</comment>
<proteinExistence type="predicted"/>
<dbReference type="Gene3D" id="3.40.630.30">
    <property type="match status" value="1"/>
</dbReference>
<accession>A0ABM9AMD3</accession>
<feature type="domain" description="N-acetyltransferase" evidence="1">
    <location>
        <begin position="1"/>
        <end position="136"/>
    </location>
</feature>
<dbReference type="RefSeq" id="WP_238805066.1">
    <property type="nucleotide sequence ID" value="NZ_CAKLPY010000001.1"/>
</dbReference>
<dbReference type="EMBL" id="CAKLPY010000001">
    <property type="protein sequence ID" value="CAH0994894.1"/>
    <property type="molecule type" value="Genomic_DNA"/>
</dbReference>
<name>A0ABM9AMD3_9BACT</name>
<dbReference type="Pfam" id="PF13673">
    <property type="entry name" value="Acetyltransf_10"/>
    <property type="match status" value="1"/>
</dbReference>
<keyword evidence="3" id="KW-1185">Reference proteome</keyword>
<evidence type="ECO:0000313" key="2">
    <source>
        <dbReference type="EMBL" id="CAH0994894.1"/>
    </source>
</evidence>
<sequence>MIHIKKIDANETWPLRHKVMWPNEPLEFVILPNDDEGIHYGFFENEKLVSVISLFINHDEGQFRKFATDIESQRKGYGTQLLNYLINEAKLLNIKRLTCSARVSAIGFYKKFGMKTCSEIARKNGKDFIKMELILK</sequence>
<evidence type="ECO:0000259" key="1">
    <source>
        <dbReference type="PROSITE" id="PS51186"/>
    </source>
</evidence>
<dbReference type="SUPFAM" id="SSF55729">
    <property type="entry name" value="Acyl-CoA N-acyltransferases (Nat)"/>
    <property type="match status" value="1"/>
</dbReference>
<protein>
    <recommendedName>
        <fullName evidence="1">N-acetyltransferase domain-containing protein</fullName>
    </recommendedName>
</protein>
<dbReference type="Proteomes" id="UP000837932">
    <property type="component" value="Unassembled WGS sequence"/>
</dbReference>
<dbReference type="PROSITE" id="PS51186">
    <property type="entry name" value="GNAT"/>
    <property type="match status" value="1"/>
</dbReference>
<gene>
    <name evidence="2" type="ORF">EMA8858_01007</name>
</gene>
<organism evidence="2 3">
    <name type="scientific">Emticicia aquatica</name>
    <dbReference type="NCBI Taxonomy" id="1681835"/>
    <lineage>
        <taxon>Bacteria</taxon>
        <taxon>Pseudomonadati</taxon>
        <taxon>Bacteroidota</taxon>
        <taxon>Cytophagia</taxon>
        <taxon>Cytophagales</taxon>
        <taxon>Leadbetterellaceae</taxon>
        <taxon>Emticicia</taxon>
    </lineage>
</organism>